<name>A0A382VJL0_9ZZZZ</name>
<sequence length="55" mass="6210">METLSPNWEVIKTSEASLMGLPPKSIAEIKSRIKGFKLDEILEINLKRISPKILC</sequence>
<organism evidence="1">
    <name type="scientific">marine metagenome</name>
    <dbReference type="NCBI Taxonomy" id="408172"/>
    <lineage>
        <taxon>unclassified sequences</taxon>
        <taxon>metagenomes</taxon>
        <taxon>ecological metagenomes</taxon>
    </lineage>
</organism>
<protein>
    <submittedName>
        <fullName evidence="1">Uncharacterized protein</fullName>
    </submittedName>
</protein>
<gene>
    <name evidence="1" type="ORF">METZ01_LOCUS399434</name>
</gene>
<reference evidence="1" key="1">
    <citation type="submission" date="2018-05" db="EMBL/GenBank/DDBJ databases">
        <authorList>
            <person name="Lanie J.A."/>
            <person name="Ng W.-L."/>
            <person name="Kazmierczak K.M."/>
            <person name="Andrzejewski T.M."/>
            <person name="Davidsen T.M."/>
            <person name="Wayne K.J."/>
            <person name="Tettelin H."/>
            <person name="Glass J.I."/>
            <person name="Rusch D."/>
            <person name="Podicherti R."/>
            <person name="Tsui H.-C.T."/>
            <person name="Winkler M.E."/>
        </authorList>
    </citation>
    <scope>NUCLEOTIDE SEQUENCE</scope>
</reference>
<dbReference type="EMBL" id="UINC01152410">
    <property type="protein sequence ID" value="SVD46580.1"/>
    <property type="molecule type" value="Genomic_DNA"/>
</dbReference>
<proteinExistence type="predicted"/>
<dbReference type="AlphaFoldDB" id="A0A382VJL0"/>
<accession>A0A382VJL0</accession>
<evidence type="ECO:0000313" key="1">
    <source>
        <dbReference type="EMBL" id="SVD46580.1"/>
    </source>
</evidence>